<evidence type="ECO:0000313" key="7">
    <source>
        <dbReference type="EMBL" id="GAN79595.1"/>
    </source>
</evidence>
<keyword evidence="3" id="KW-0274">FAD</keyword>
<dbReference type="InterPro" id="IPR036188">
    <property type="entry name" value="FAD/NAD-bd_sf"/>
</dbReference>
<dbReference type="EMBL" id="BANC01000023">
    <property type="protein sequence ID" value="GAN79595.1"/>
    <property type="molecule type" value="Genomic_DNA"/>
</dbReference>
<protein>
    <submittedName>
        <fullName evidence="7">FAD binding dehydrogenase</fullName>
    </submittedName>
</protein>
<gene>
    <name evidence="7" type="ORF">Aam_023_046</name>
</gene>
<keyword evidence="8" id="KW-1185">Reference proteome</keyword>
<dbReference type="InterPro" id="IPR050315">
    <property type="entry name" value="FAD-oxidoreductase_2"/>
</dbReference>
<evidence type="ECO:0000256" key="3">
    <source>
        <dbReference type="ARBA" id="ARBA00022827"/>
    </source>
</evidence>
<evidence type="ECO:0000256" key="5">
    <source>
        <dbReference type="SAM" id="MobiDB-lite"/>
    </source>
</evidence>
<evidence type="ECO:0000256" key="4">
    <source>
        <dbReference type="ARBA" id="ARBA00023002"/>
    </source>
</evidence>
<dbReference type="Proteomes" id="UP000032668">
    <property type="component" value="Unassembled WGS sequence"/>
</dbReference>
<dbReference type="PANTHER" id="PTHR43400">
    <property type="entry name" value="FUMARATE REDUCTASE"/>
    <property type="match status" value="1"/>
</dbReference>
<dbReference type="PANTHER" id="PTHR43400:SF10">
    <property type="entry name" value="3-OXOSTEROID 1-DEHYDROGENASE"/>
    <property type="match status" value="1"/>
</dbReference>
<evidence type="ECO:0000256" key="1">
    <source>
        <dbReference type="ARBA" id="ARBA00001974"/>
    </source>
</evidence>
<dbReference type="STRING" id="1120923.SAMN02746095_02668"/>
<reference evidence="7 8" key="1">
    <citation type="submission" date="2012-11" db="EMBL/GenBank/DDBJ databases">
        <title>Whole genome sequence of Acidocella aminolytica 101 = DSM 11237.</title>
        <authorList>
            <person name="Azuma Y."/>
            <person name="Higashiura N."/>
            <person name="Hirakawa H."/>
            <person name="Matsushita K."/>
        </authorList>
    </citation>
    <scope>NUCLEOTIDE SEQUENCE [LARGE SCALE GENOMIC DNA]</scope>
    <source>
        <strain evidence="8">101 / DSM 11237</strain>
    </source>
</reference>
<keyword evidence="2" id="KW-0285">Flavoprotein</keyword>
<dbReference type="Gene3D" id="3.50.50.60">
    <property type="entry name" value="FAD/NAD(P)-binding domain"/>
    <property type="match status" value="2"/>
</dbReference>
<dbReference type="InterPro" id="IPR003953">
    <property type="entry name" value="FAD-dep_OxRdtase_2_FAD-bd"/>
</dbReference>
<organism evidence="7 8">
    <name type="scientific">Acidocella aminolytica 101 = DSM 11237</name>
    <dbReference type="NCBI Taxonomy" id="1120923"/>
    <lineage>
        <taxon>Bacteria</taxon>
        <taxon>Pseudomonadati</taxon>
        <taxon>Pseudomonadota</taxon>
        <taxon>Alphaproteobacteria</taxon>
        <taxon>Acetobacterales</taxon>
        <taxon>Acidocellaceae</taxon>
        <taxon>Acidocella</taxon>
    </lineage>
</organism>
<dbReference type="AlphaFoldDB" id="A0A0D6PCU5"/>
<dbReference type="SUPFAM" id="SSF51905">
    <property type="entry name" value="FAD/NAD(P)-binding domain"/>
    <property type="match status" value="1"/>
</dbReference>
<evidence type="ECO:0000313" key="8">
    <source>
        <dbReference type="Proteomes" id="UP000032668"/>
    </source>
</evidence>
<keyword evidence="4" id="KW-0560">Oxidoreductase</keyword>
<dbReference type="GO" id="GO:0016491">
    <property type="term" value="F:oxidoreductase activity"/>
    <property type="evidence" value="ECO:0007669"/>
    <property type="project" value="UniProtKB-KW"/>
</dbReference>
<sequence>MVENATNLPPVRRVDVLVIGSGAAGLAAAVTAAVRGLSVLVAEKAPQFGGTTAFSGGWLWVPHNPDVRAAGIEESEEEPRQYLRNILGKRYDDRKIDTYLKAGPQMADFFIRNTEVKFLPGSAAPDFHGQLPAAAKGGRSMVAAPYDGNVLGPLLSRLRQPIPETTFLGMGIASGADLYHFLHATRKTLSFLHVSRRVTRHLKDLVIHRRSTQLVNGNALAARLLRSAADKGVALHENLEATRLTIENGRVTGAILSGPQGTCPIKAQAVILATGGFPHDTLRQQSHFPHTSTGTPHASAAPQENNGGGLRLGEQAGGHVREDLADSGAWSPVSLPPRRDLTTGRFPHLVDRAKPGLIAVTADGKRFANESGPYHDFMRALFAALPPGEPVQAWLICDTIFLHRYGLGAVKPFPVPKGFYLRKGYLKRGKTITDLATACGINPTVLTQTIATHNAGVTRGEDIEFGRGSTLFQRVSGDPDIGPNPCLAPIAKAPFYAVRIVPGSLGTFAGLDTDEHARVLDENSQPIPGLFAVGNDMSSIMGGHYPSGGITLGPAMTFGWLAANFIANQQES</sequence>
<name>A0A0D6PCU5_9PROT</name>
<feature type="domain" description="FAD-dependent oxidoreductase 2 FAD-binding" evidence="6">
    <location>
        <begin position="15"/>
        <end position="552"/>
    </location>
</feature>
<dbReference type="GO" id="GO:0008202">
    <property type="term" value="P:steroid metabolic process"/>
    <property type="evidence" value="ECO:0007669"/>
    <property type="project" value="UniProtKB-ARBA"/>
</dbReference>
<dbReference type="InterPro" id="IPR027477">
    <property type="entry name" value="Succ_DH/fumarate_Rdtase_cat_sf"/>
</dbReference>
<accession>A0A0D6PCU5</accession>
<dbReference type="OrthoDB" id="3178130at2"/>
<dbReference type="SUPFAM" id="SSF56425">
    <property type="entry name" value="Succinate dehydrogenase/fumarate reductase flavoprotein, catalytic domain"/>
    <property type="match status" value="1"/>
</dbReference>
<comment type="cofactor">
    <cofactor evidence="1">
        <name>FAD</name>
        <dbReference type="ChEBI" id="CHEBI:57692"/>
    </cofactor>
</comment>
<feature type="compositionally biased region" description="Polar residues" evidence="5">
    <location>
        <begin position="284"/>
        <end position="296"/>
    </location>
</feature>
<evidence type="ECO:0000259" key="6">
    <source>
        <dbReference type="Pfam" id="PF00890"/>
    </source>
</evidence>
<feature type="region of interest" description="Disordered" evidence="5">
    <location>
        <begin position="284"/>
        <end position="314"/>
    </location>
</feature>
<dbReference type="Pfam" id="PF00890">
    <property type="entry name" value="FAD_binding_2"/>
    <property type="match status" value="1"/>
</dbReference>
<evidence type="ECO:0000256" key="2">
    <source>
        <dbReference type="ARBA" id="ARBA00022630"/>
    </source>
</evidence>
<dbReference type="RefSeq" id="WP_048878039.1">
    <property type="nucleotide sequence ID" value="NZ_BANC01000023.1"/>
</dbReference>
<dbReference type="NCBIfam" id="NF004789">
    <property type="entry name" value="PRK06134.1"/>
    <property type="match status" value="1"/>
</dbReference>
<comment type="caution">
    <text evidence="7">The sequence shown here is derived from an EMBL/GenBank/DDBJ whole genome shotgun (WGS) entry which is preliminary data.</text>
</comment>
<proteinExistence type="predicted"/>
<dbReference type="PRINTS" id="PR00411">
    <property type="entry name" value="PNDRDTASEI"/>
</dbReference>